<evidence type="ECO:0000256" key="1">
    <source>
        <dbReference type="SAM" id="Coils"/>
    </source>
</evidence>
<organism evidence="2 3">
    <name type="scientific">Clydaea vesicula</name>
    <dbReference type="NCBI Taxonomy" id="447962"/>
    <lineage>
        <taxon>Eukaryota</taxon>
        <taxon>Fungi</taxon>
        <taxon>Fungi incertae sedis</taxon>
        <taxon>Chytridiomycota</taxon>
        <taxon>Chytridiomycota incertae sedis</taxon>
        <taxon>Chytridiomycetes</taxon>
        <taxon>Lobulomycetales</taxon>
        <taxon>Lobulomycetaceae</taxon>
        <taxon>Clydaea</taxon>
    </lineage>
</organism>
<dbReference type="Proteomes" id="UP001211065">
    <property type="component" value="Unassembled WGS sequence"/>
</dbReference>
<sequence>MIDPDLNFKKVIPASNLKNFNSELLNNFDFERKHKNERELNDINKIVTNKEYENGFFLKEIEILKQKAKVTLKEKIELQNQLAEECVVSDKLKQEFLEQENALLIQLGVLKAEKSEYKKKVLKLEKELQKIDISIFQKKYNFNTQLKSKSNDIKELNEEILKLKSLNNQCNQKLMEQNQKLDQVIKENIELKQINSKLMEDSETYNLSIEESIYTHLNDITVPSKKMSELVKSTEAINVLIEDEEDLKLKNEMLADQVEALTTYVSKILSKVCKDERLEKALTNCIFEDE</sequence>
<comment type="caution">
    <text evidence="2">The sequence shown here is derived from an EMBL/GenBank/DDBJ whole genome shotgun (WGS) entry which is preliminary data.</text>
</comment>
<reference evidence="2" key="1">
    <citation type="submission" date="2020-05" db="EMBL/GenBank/DDBJ databases">
        <title>Phylogenomic resolution of chytrid fungi.</title>
        <authorList>
            <person name="Stajich J.E."/>
            <person name="Amses K."/>
            <person name="Simmons R."/>
            <person name="Seto K."/>
            <person name="Myers J."/>
            <person name="Bonds A."/>
            <person name="Quandt C.A."/>
            <person name="Barry K."/>
            <person name="Liu P."/>
            <person name="Grigoriev I."/>
            <person name="Longcore J.E."/>
            <person name="James T.Y."/>
        </authorList>
    </citation>
    <scope>NUCLEOTIDE SEQUENCE</scope>
    <source>
        <strain evidence="2">JEL0476</strain>
    </source>
</reference>
<name>A0AAD5TV43_9FUNG</name>
<evidence type="ECO:0000313" key="3">
    <source>
        <dbReference type="Proteomes" id="UP001211065"/>
    </source>
</evidence>
<gene>
    <name evidence="2" type="ORF">HK099_002231</name>
</gene>
<feature type="non-terminal residue" evidence="2">
    <location>
        <position position="1"/>
    </location>
</feature>
<protein>
    <submittedName>
        <fullName evidence="2">Uncharacterized protein</fullName>
    </submittedName>
</protein>
<dbReference type="EMBL" id="JADGJW010001720">
    <property type="protein sequence ID" value="KAJ3201477.1"/>
    <property type="molecule type" value="Genomic_DNA"/>
</dbReference>
<accession>A0AAD5TV43</accession>
<keyword evidence="1" id="KW-0175">Coiled coil</keyword>
<evidence type="ECO:0000313" key="2">
    <source>
        <dbReference type="EMBL" id="KAJ3201477.1"/>
    </source>
</evidence>
<keyword evidence="3" id="KW-1185">Reference proteome</keyword>
<dbReference type="AlphaFoldDB" id="A0AAD5TV43"/>
<proteinExistence type="predicted"/>
<feature type="coiled-coil region" evidence="1">
    <location>
        <begin position="107"/>
        <end position="194"/>
    </location>
</feature>